<organism evidence="5 6">
    <name type="scientific">Nocardioides renjunii</name>
    <dbReference type="NCBI Taxonomy" id="3095075"/>
    <lineage>
        <taxon>Bacteria</taxon>
        <taxon>Bacillati</taxon>
        <taxon>Actinomycetota</taxon>
        <taxon>Actinomycetes</taxon>
        <taxon>Propionibacteriales</taxon>
        <taxon>Nocardioidaceae</taxon>
        <taxon>Nocardioides</taxon>
    </lineage>
</organism>
<gene>
    <name evidence="5" type="ORF">SFC79_02015</name>
</gene>
<dbReference type="InterPro" id="IPR018060">
    <property type="entry name" value="HTH_AraC"/>
</dbReference>
<keyword evidence="1" id="KW-0805">Transcription regulation</keyword>
<evidence type="ECO:0000313" key="5">
    <source>
        <dbReference type="EMBL" id="MDZ5660526.1"/>
    </source>
</evidence>
<dbReference type="SUPFAM" id="SSF46689">
    <property type="entry name" value="Homeodomain-like"/>
    <property type="match status" value="1"/>
</dbReference>
<keyword evidence="6" id="KW-1185">Reference proteome</keyword>
<dbReference type="EMBL" id="JAXQPW010000001">
    <property type="protein sequence ID" value="MDZ5660526.1"/>
    <property type="molecule type" value="Genomic_DNA"/>
</dbReference>
<proteinExistence type="predicted"/>
<reference evidence="5 6" key="1">
    <citation type="submission" date="2023-11" db="EMBL/GenBank/DDBJ databases">
        <title>Novel species in genus Nocardioides.</title>
        <authorList>
            <person name="Zhou H."/>
        </authorList>
    </citation>
    <scope>NUCLEOTIDE SEQUENCE [LARGE SCALE GENOMIC DNA]</scope>
    <source>
        <strain evidence="5 6">S-58</strain>
    </source>
</reference>
<dbReference type="PROSITE" id="PS01124">
    <property type="entry name" value="HTH_ARAC_FAMILY_2"/>
    <property type="match status" value="1"/>
</dbReference>
<dbReference type="InterPro" id="IPR009057">
    <property type="entry name" value="Homeodomain-like_sf"/>
</dbReference>
<comment type="caution">
    <text evidence="5">The sequence shown here is derived from an EMBL/GenBank/DDBJ whole genome shotgun (WGS) entry which is preliminary data.</text>
</comment>
<dbReference type="SUPFAM" id="SSF109854">
    <property type="entry name" value="DinB/YfiT-like putative metalloenzymes"/>
    <property type="match status" value="1"/>
</dbReference>
<evidence type="ECO:0000256" key="2">
    <source>
        <dbReference type="ARBA" id="ARBA00023163"/>
    </source>
</evidence>
<feature type="region of interest" description="Disordered" evidence="3">
    <location>
        <begin position="289"/>
        <end position="310"/>
    </location>
</feature>
<dbReference type="Pfam" id="PF12833">
    <property type="entry name" value="HTH_18"/>
    <property type="match status" value="1"/>
</dbReference>
<dbReference type="Proteomes" id="UP001291999">
    <property type="component" value="Unassembled WGS sequence"/>
</dbReference>
<dbReference type="InterPro" id="IPR034660">
    <property type="entry name" value="DinB/YfiT-like"/>
</dbReference>
<evidence type="ECO:0000313" key="6">
    <source>
        <dbReference type="Proteomes" id="UP001291999"/>
    </source>
</evidence>
<dbReference type="Gene3D" id="1.10.10.60">
    <property type="entry name" value="Homeodomain-like"/>
    <property type="match status" value="1"/>
</dbReference>
<name>A0ABU5K6M0_9ACTN</name>
<keyword evidence="2" id="KW-0804">Transcription</keyword>
<dbReference type="SMART" id="SM00342">
    <property type="entry name" value="HTH_ARAC"/>
    <property type="match status" value="1"/>
</dbReference>
<sequence length="310" mass="33135">MPTSPPLLPPPAPPGPADHFTAFVAALSDPGHERVARAVAGESPSRLRGRILLERAAHLALTTDRPLHDIAVECGFPSYEVFARAFRRELGALPAAWRAEPTSYVIDSPTEVHFHPPAGLRLPARHRTDGVDLVVAMVEQHVGLVGELLDRARDVPDEDLDEPSTGEVVGEVGSAGSLRSALAHLVWQVEACAVVLADDGDADRDPRDVALARGASVATLRERLDRVGADLARAVERLAATGRLDEALVEAFSPRPRTTSHADLVVHLITLSVPHRRLAASRLQAAGVADPDRDAGPHWLATGPREAISR</sequence>
<evidence type="ECO:0000259" key="4">
    <source>
        <dbReference type="PROSITE" id="PS01124"/>
    </source>
</evidence>
<accession>A0ABU5K6M0</accession>
<feature type="domain" description="HTH araC/xylS-type" evidence="4">
    <location>
        <begin position="33"/>
        <end position="100"/>
    </location>
</feature>
<evidence type="ECO:0000256" key="3">
    <source>
        <dbReference type="SAM" id="MobiDB-lite"/>
    </source>
</evidence>
<evidence type="ECO:0000256" key="1">
    <source>
        <dbReference type="ARBA" id="ARBA00023015"/>
    </source>
</evidence>
<dbReference type="RefSeq" id="WP_322423022.1">
    <property type="nucleotide sequence ID" value="NZ_JAXQPW010000001.1"/>
</dbReference>
<protein>
    <submittedName>
        <fullName evidence="5">Helix-turn-helix domain-containing protein</fullName>
    </submittedName>
</protein>